<evidence type="ECO:0000313" key="2">
    <source>
        <dbReference type="Proteomes" id="UP001291623"/>
    </source>
</evidence>
<keyword evidence="2" id="KW-1185">Reference proteome</keyword>
<proteinExistence type="predicted"/>
<evidence type="ECO:0000313" key="1">
    <source>
        <dbReference type="EMBL" id="KAK4358663.1"/>
    </source>
</evidence>
<accession>A0AAE1RVK4</accession>
<protein>
    <submittedName>
        <fullName evidence="1">Uncharacterized protein</fullName>
    </submittedName>
</protein>
<gene>
    <name evidence="1" type="ORF">RND71_020892</name>
</gene>
<dbReference type="EMBL" id="JAVYJV010000011">
    <property type="protein sequence ID" value="KAK4358663.1"/>
    <property type="molecule type" value="Genomic_DNA"/>
</dbReference>
<name>A0AAE1RVK4_9SOLA</name>
<organism evidence="1 2">
    <name type="scientific">Anisodus tanguticus</name>
    <dbReference type="NCBI Taxonomy" id="243964"/>
    <lineage>
        <taxon>Eukaryota</taxon>
        <taxon>Viridiplantae</taxon>
        <taxon>Streptophyta</taxon>
        <taxon>Embryophyta</taxon>
        <taxon>Tracheophyta</taxon>
        <taxon>Spermatophyta</taxon>
        <taxon>Magnoliopsida</taxon>
        <taxon>eudicotyledons</taxon>
        <taxon>Gunneridae</taxon>
        <taxon>Pentapetalae</taxon>
        <taxon>asterids</taxon>
        <taxon>lamiids</taxon>
        <taxon>Solanales</taxon>
        <taxon>Solanaceae</taxon>
        <taxon>Solanoideae</taxon>
        <taxon>Hyoscyameae</taxon>
        <taxon>Anisodus</taxon>
    </lineage>
</organism>
<dbReference type="AlphaFoldDB" id="A0AAE1RVK4"/>
<sequence>MEVEKMCKCGRQLRDVLDCSLYIVSLMYHELAGCDWRWVDRSLCCTCEREYYFLIGVIGRSNKRQDD</sequence>
<reference evidence="1" key="1">
    <citation type="submission" date="2023-12" db="EMBL/GenBank/DDBJ databases">
        <title>Genome assembly of Anisodus tanguticus.</title>
        <authorList>
            <person name="Wang Y.-J."/>
        </authorList>
    </citation>
    <scope>NUCLEOTIDE SEQUENCE</scope>
    <source>
        <strain evidence="1">KB-2021</strain>
        <tissue evidence="1">Leaf</tissue>
    </source>
</reference>
<dbReference type="Proteomes" id="UP001291623">
    <property type="component" value="Unassembled WGS sequence"/>
</dbReference>
<comment type="caution">
    <text evidence="1">The sequence shown here is derived from an EMBL/GenBank/DDBJ whole genome shotgun (WGS) entry which is preliminary data.</text>
</comment>